<accession>A0A3B0A4L1</accession>
<evidence type="ECO:0000313" key="2">
    <source>
        <dbReference type="EMBL" id="RKN55364.1"/>
    </source>
</evidence>
<protein>
    <submittedName>
        <fullName evidence="2">Uncharacterized protein</fullName>
    </submittedName>
</protein>
<gene>
    <name evidence="2" type="ORF">D7193_11865</name>
</gene>
<feature type="region of interest" description="Disordered" evidence="1">
    <location>
        <begin position="110"/>
        <end position="129"/>
    </location>
</feature>
<evidence type="ECO:0000256" key="1">
    <source>
        <dbReference type="SAM" id="MobiDB-lite"/>
    </source>
</evidence>
<name>A0A3B0A4L1_9ACTN</name>
<sequence length="129" mass="13813">MATASDVMVCQVAFPRWPPSCARSRQPQNYTPISVSSERFSTRGRWWAVELTLPDGQTVKSAGVSSGELLARQRPRGAPSVTVTSALTPTTPAVSLPSPSGDAAIANFRTGAARRKRTLRPSKRLAAHP</sequence>
<organism evidence="2 3">
    <name type="scientific">Micromonospora costi</name>
    <dbReference type="NCBI Taxonomy" id="1530042"/>
    <lineage>
        <taxon>Bacteria</taxon>
        <taxon>Bacillati</taxon>
        <taxon>Actinomycetota</taxon>
        <taxon>Actinomycetes</taxon>
        <taxon>Micromonosporales</taxon>
        <taxon>Micromonosporaceae</taxon>
        <taxon>Micromonospora</taxon>
    </lineage>
</organism>
<dbReference type="Proteomes" id="UP000279968">
    <property type="component" value="Unassembled WGS sequence"/>
</dbReference>
<dbReference type="EMBL" id="RBAN01000002">
    <property type="protein sequence ID" value="RKN55364.1"/>
    <property type="molecule type" value="Genomic_DNA"/>
</dbReference>
<proteinExistence type="predicted"/>
<feature type="compositionally biased region" description="Basic residues" evidence="1">
    <location>
        <begin position="112"/>
        <end position="129"/>
    </location>
</feature>
<evidence type="ECO:0000313" key="3">
    <source>
        <dbReference type="Proteomes" id="UP000279968"/>
    </source>
</evidence>
<keyword evidence="3" id="KW-1185">Reference proteome</keyword>
<comment type="caution">
    <text evidence="2">The sequence shown here is derived from an EMBL/GenBank/DDBJ whole genome shotgun (WGS) entry which is preliminary data.</text>
</comment>
<dbReference type="AlphaFoldDB" id="A0A3B0A4L1"/>
<reference evidence="2 3" key="1">
    <citation type="journal article" date="2015" name="Int. J. Syst. Evol. Microbiol.">
        <title>Micromonospora costi sp. nov., isolated from a leaf of Costus speciosus.</title>
        <authorList>
            <person name="Thawai C."/>
        </authorList>
    </citation>
    <scope>NUCLEOTIDE SEQUENCE [LARGE SCALE GENOMIC DNA]</scope>
    <source>
        <strain evidence="2 3">CS1-12</strain>
    </source>
</reference>